<feature type="region of interest" description="Disordered" evidence="1">
    <location>
        <begin position="705"/>
        <end position="866"/>
    </location>
</feature>
<reference evidence="3" key="1">
    <citation type="submission" date="2023-12" db="EMBL/GenBank/DDBJ databases">
        <title>Genome assembly of Anisodus tanguticus.</title>
        <authorList>
            <person name="Wang Y.-J."/>
        </authorList>
    </citation>
    <scope>NUCLEOTIDE SEQUENCE</scope>
    <source>
        <strain evidence="3">KB-2021</strain>
        <tissue evidence="3">Leaf</tissue>
    </source>
</reference>
<dbReference type="AlphaFoldDB" id="A0AAE1VXB8"/>
<evidence type="ECO:0000259" key="2">
    <source>
        <dbReference type="Pfam" id="PF14111"/>
    </source>
</evidence>
<protein>
    <recommendedName>
        <fullName evidence="2">DUF4283 domain-containing protein</fullName>
    </recommendedName>
</protein>
<feature type="region of interest" description="Disordered" evidence="1">
    <location>
        <begin position="636"/>
        <end position="667"/>
    </location>
</feature>
<dbReference type="PANTHER" id="PTHR31286">
    <property type="entry name" value="GLYCINE-RICH CELL WALL STRUCTURAL PROTEIN 1.8-LIKE"/>
    <property type="match status" value="1"/>
</dbReference>
<keyword evidence="4" id="KW-1185">Reference proteome</keyword>
<feature type="compositionally biased region" description="Polar residues" evidence="1">
    <location>
        <begin position="801"/>
        <end position="811"/>
    </location>
</feature>
<feature type="compositionally biased region" description="Polar residues" evidence="1">
    <location>
        <begin position="650"/>
        <end position="667"/>
    </location>
</feature>
<dbReference type="EMBL" id="JAVYJV010000001">
    <property type="protein sequence ID" value="KAK4378144.1"/>
    <property type="molecule type" value="Genomic_DNA"/>
</dbReference>
<organism evidence="3 4">
    <name type="scientific">Anisodus tanguticus</name>
    <dbReference type="NCBI Taxonomy" id="243964"/>
    <lineage>
        <taxon>Eukaryota</taxon>
        <taxon>Viridiplantae</taxon>
        <taxon>Streptophyta</taxon>
        <taxon>Embryophyta</taxon>
        <taxon>Tracheophyta</taxon>
        <taxon>Spermatophyta</taxon>
        <taxon>Magnoliopsida</taxon>
        <taxon>eudicotyledons</taxon>
        <taxon>Gunneridae</taxon>
        <taxon>Pentapetalae</taxon>
        <taxon>asterids</taxon>
        <taxon>lamiids</taxon>
        <taxon>Solanales</taxon>
        <taxon>Solanaceae</taxon>
        <taxon>Solanoideae</taxon>
        <taxon>Hyoscyameae</taxon>
        <taxon>Anisodus</taxon>
    </lineage>
</organism>
<gene>
    <name evidence="3" type="ORF">RND71_000006</name>
</gene>
<dbReference type="InterPro" id="IPR040256">
    <property type="entry name" value="At4g02000-like"/>
</dbReference>
<comment type="caution">
    <text evidence="3">The sequence shown here is derived from an EMBL/GenBank/DDBJ whole genome shotgun (WGS) entry which is preliminary data.</text>
</comment>
<feature type="domain" description="DUF4283" evidence="2">
    <location>
        <begin position="497"/>
        <end position="571"/>
    </location>
</feature>
<dbReference type="PANTHER" id="PTHR31286:SF180">
    <property type="entry name" value="OS10G0362600 PROTEIN"/>
    <property type="match status" value="1"/>
</dbReference>
<name>A0AAE1VXB8_9SOLA</name>
<feature type="compositionally biased region" description="Polar residues" evidence="1">
    <location>
        <begin position="753"/>
        <end position="776"/>
    </location>
</feature>
<sequence length="866" mass="97709">MAASVGIPISIDSATRNKTRPSSARVKVEVDLLKVHPKSVLIQVGEGAEITSTQQRIRYDFLPKYCTNCKLQGHDSIGCWKLNPELRPNKAIRRWREDRRRRGGEKRESAIEVHIQRGGNLRGSDLEDHHCLAGGNPRASDSEDHTYWMSLEEVRSRGSHELHHRWEFDVFTLGGPHICWRTSEGLRLRGSHAVHWWESKVVRLGEPRIHWVTSESRRIRGLHTDYWWESEGPRLGGPLTVIGGWTLRLSGLEDHHFDGYGNPRVADLEDHRHRFILIYTGSSHFYRFTLFIILITQVRHHTTMEIPRQTWYRVTTYSELLLVGNRHKECTERDLVECRNHLLTHYQCVVLVPRCAQSADNVTIIGDGIRIRDRQDKLHPVILLYMSLYRFREIHPTFADRQQTHDTLQIERCSLGELPPTFAYRRQTHDRPQLELMLAPNTPNLQTAETAHGGNPSPCGVLSPMSMAIPIKPIVYLHGETTVRFEKKEVEVMIHQQDLNLAVIGKFSHGWPEIGLLRTAIPKQCGLKAEVNIGLLCDRHLLIRCTIAEDYDTLMSRQTFEIKEKNKPYLMRISNGMLPSIRWRRRDLLMDGSPSRDCPHIFMAKPHFSPWRLRLASQYPLIRLQGIKQGLVVQESRRKTTGKGNPNPPQNTKQPANSLENPPTATETVNTTSLAVGNTVQASEPISLQKNTNFEIFGAGNPTGILGGAENPTGTLGGSGDLTRTLPATTPIPDNHLPETLTAVVADGPNPSGMAQNHAHNPNPNTTIAETTNSQNPKPPTGNHPPATTPDTAPPQKTTQNSTTNSITRPETSPAHVSAVKQPTPAAQKKEKTARRKCPDWSPATERRCAAGYDPYVGESEHEYRR</sequence>
<evidence type="ECO:0000256" key="1">
    <source>
        <dbReference type="SAM" id="MobiDB-lite"/>
    </source>
</evidence>
<dbReference type="Pfam" id="PF14111">
    <property type="entry name" value="DUF4283"/>
    <property type="match status" value="1"/>
</dbReference>
<dbReference type="InterPro" id="IPR025558">
    <property type="entry name" value="DUF4283"/>
</dbReference>
<evidence type="ECO:0000313" key="3">
    <source>
        <dbReference type="EMBL" id="KAK4378144.1"/>
    </source>
</evidence>
<dbReference type="Proteomes" id="UP001291623">
    <property type="component" value="Unassembled WGS sequence"/>
</dbReference>
<proteinExistence type="predicted"/>
<feature type="compositionally biased region" description="Low complexity" evidence="1">
    <location>
        <begin position="785"/>
        <end position="800"/>
    </location>
</feature>
<accession>A0AAE1VXB8</accession>
<evidence type="ECO:0000313" key="4">
    <source>
        <dbReference type="Proteomes" id="UP001291623"/>
    </source>
</evidence>